<dbReference type="RefSeq" id="YP_009868565.1">
    <property type="nucleotide sequence ID" value="NC_049089.1"/>
</dbReference>
<dbReference type="AlphaFoldDB" id="A0A6M8PRG5"/>
<keyword evidence="2" id="KW-0540">Nuclease</keyword>
<dbReference type="GO" id="GO:0005739">
    <property type="term" value="C:mitochondrion"/>
    <property type="evidence" value="ECO:0007669"/>
    <property type="project" value="UniProtKB-ARBA"/>
</dbReference>
<keyword evidence="2" id="KW-0496">Mitochondrion</keyword>
<accession>A0A6M8PRG5</accession>
<organism evidence="2">
    <name type="scientific">Ophiocordycipitaceae sp</name>
    <dbReference type="NCBI Taxonomy" id="1907519"/>
    <lineage>
        <taxon>Eukaryota</taxon>
        <taxon>Fungi</taxon>
        <taxon>Dikarya</taxon>
        <taxon>Ascomycota</taxon>
        <taxon>Pezizomycotina</taxon>
        <taxon>Sordariomycetes</taxon>
        <taxon>Hypocreomycetidae</taxon>
        <taxon>Hypocreales</taxon>
        <taxon>Ophiocordycipitaceae</taxon>
    </lineage>
</organism>
<dbReference type="GeneID" id="55760195"/>
<protein>
    <submittedName>
        <fullName evidence="2">LAGLIDADG endonuclease</fullName>
    </submittedName>
</protein>
<evidence type="ECO:0000313" key="2">
    <source>
        <dbReference type="EMBL" id="QKG63775.1"/>
    </source>
</evidence>
<dbReference type="InterPro" id="IPR027434">
    <property type="entry name" value="Homing_endonucl"/>
</dbReference>
<dbReference type="EMBL" id="MT019333">
    <property type="protein sequence ID" value="QKG63775.1"/>
    <property type="molecule type" value="Genomic_DNA"/>
</dbReference>
<dbReference type="Gene3D" id="3.10.28.10">
    <property type="entry name" value="Homing endonucleases"/>
    <property type="match status" value="1"/>
</dbReference>
<reference evidence="2" key="1">
    <citation type="journal article" date="2020" name="Mitochondrial DNA Part B Resour">
        <title>The complete mitochondrial genome of fungal endosymbiont, Ophiocordycipitaceae sp., isolated from Ricania speculum (Hemiptera: Ricaniidae).</title>
        <authorList>
            <person name="Park J."/>
            <person name="Xi H."/>
            <person name="Park J."/>
            <person name="Lee W."/>
        </authorList>
    </citation>
    <scope>NUCLEOTIDE SEQUENCE</scope>
</reference>
<dbReference type="InterPro" id="IPR004860">
    <property type="entry name" value="LAGLIDADG_dom"/>
</dbReference>
<dbReference type="InterPro" id="IPR051289">
    <property type="entry name" value="LAGLIDADG_Endonuclease"/>
</dbReference>
<dbReference type="GO" id="GO:0004519">
    <property type="term" value="F:endonuclease activity"/>
    <property type="evidence" value="ECO:0007669"/>
    <property type="project" value="UniProtKB-KW"/>
</dbReference>
<keyword evidence="2" id="KW-0378">Hydrolase</keyword>
<dbReference type="PANTHER" id="PTHR36181">
    <property type="entry name" value="INTRON-ENCODED ENDONUCLEASE AI3-RELATED"/>
    <property type="match status" value="1"/>
</dbReference>
<dbReference type="Pfam" id="PF00961">
    <property type="entry name" value="LAGLIDADG_1"/>
    <property type="match status" value="1"/>
</dbReference>
<geneLocation type="mitochondrion" evidence="2"/>
<feature type="domain" description="Homing endonuclease LAGLIDADG" evidence="1">
    <location>
        <begin position="28"/>
        <end position="121"/>
    </location>
</feature>
<sequence>MVNCQVVSMMVLKQALNKYHSRLTLDFLAGLIDGDGSFNVTFQIKPYKRVRVNFTVVQSCREVLNELKTFFSCGNVYDLPSNASRFQVENVDILLNYIKPVLDKLKLNTYKSEMYLIAMKVCEIIKLKGNKSNDSLKEIIELAYNSNKLGKRRRISKEELLAKLERQDNSIMSKGLKNYYLPKLDLKLKV</sequence>
<evidence type="ECO:0000259" key="1">
    <source>
        <dbReference type="Pfam" id="PF00961"/>
    </source>
</evidence>
<name>A0A6M8PRG5_9HYPO</name>
<keyword evidence="2" id="KW-0255">Endonuclease</keyword>
<dbReference type="PANTHER" id="PTHR36181:SF2">
    <property type="entry name" value="INTRON-ENCODED ENDONUCLEASE AI3-RELATED"/>
    <property type="match status" value="1"/>
</dbReference>
<dbReference type="SUPFAM" id="SSF55608">
    <property type="entry name" value="Homing endonucleases"/>
    <property type="match status" value="1"/>
</dbReference>
<proteinExistence type="predicted"/>